<feature type="domain" description="Cation/H+ exchanger transmembrane" evidence="13">
    <location>
        <begin position="33"/>
        <end position="446"/>
    </location>
</feature>
<feature type="transmembrane region" description="Helical" evidence="12">
    <location>
        <begin position="344"/>
        <end position="367"/>
    </location>
</feature>
<accession>A0A317XTK2</accession>
<feature type="compositionally biased region" description="Basic and acidic residues" evidence="11">
    <location>
        <begin position="843"/>
        <end position="862"/>
    </location>
</feature>
<evidence type="ECO:0000256" key="8">
    <source>
        <dbReference type="ARBA" id="ARBA00023065"/>
    </source>
</evidence>
<dbReference type="InParanoid" id="A0A317XTK2"/>
<evidence type="ECO:0000256" key="6">
    <source>
        <dbReference type="ARBA" id="ARBA00022989"/>
    </source>
</evidence>
<feature type="compositionally biased region" description="Polar residues" evidence="11">
    <location>
        <begin position="1265"/>
        <end position="1275"/>
    </location>
</feature>
<feature type="transmembrane region" description="Helical" evidence="12">
    <location>
        <begin position="51"/>
        <end position="71"/>
    </location>
</feature>
<keyword evidence="9 12" id="KW-0472">Membrane</keyword>
<dbReference type="PANTHER" id="PTHR31382:SF4">
    <property type="entry name" value="NA(+)_H(+) ANTIPORTER"/>
    <property type="match status" value="1"/>
</dbReference>
<feature type="transmembrane region" description="Helical" evidence="12">
    <location>
        <begin position="119"/>
        <end position="142"/>
    </location>
</feature>
<reference evidence="14 15" key="1">
    <citation type="journal article" date="2018" name="Mol. Biol. Evol.">
        <title>Broad Genomic Sampling Reveals a Smut Pathogenic Ancestry of the Fungal Clade Ustilaginomycotina.</title>
        <authorList>
            <person name="Kijpornyongpan T."/>
            <person name="Mondo S.J."/>
            <person name="Barry K."/>
            <person name="Sandor L."/>
            <person name="Lee J."/>
            <person name="Lipzen A."/>
            <person name="Pangilinan J."/>
            <person name="LaButti K."/>
            <person name="Hainaut M."/>
            <person name="Henrissat B."/>
            <person name="Grigoriev I.V."/>
            <person name="Spatafora J.W."/>
            <person name="Aime M.C."/>
        </authorList>
    </citation>
    <scope>NUCLEOTIDE SEQUENCE [LARGE SCALE GENOMIC DNA]</scope>
    <source>
        <strain evidence="14 15">MCA 3645</strain>
    </source>
</reference>
<evidence type="ECO:0000256" key="12">
    <source>
        <dbReference type="SAM" id="Phobius"/>
    </source>
</evidence>
<keyword evidence="8" id="KW-0406">Ion transport</keyword>
<evidence type="ECO:0000256" key="11">
    <source>
        <dbReference type="SAM" id="MobiDB-lite"/>
    </source>
</evidence>
<dbReference type="GO" id="GO:0015385">
    <property type="term" value="F:sodium:proton antiporter activity"/>
    <property type="evidence" value="ECO:0007669"/>
    <property type="project" value="InterPro"/>
</dbReference>
<feature type="compositionally biased region" description="Acidic residues" evidence="11">
    <location>
        <begin position="976"/>
        <end position="987"/>
    </location>
</feature>
<comment type="subcellular location">
    <subcellularLocation>
        <location evidence="1">Membrane</location>
        <topology evidence="1">Multi-pass membrane protein</topology>
    </subcellularLocation>
</comment>
<feature type="region of interest" description="Disordered" evidence="11">
    <location>
        <begin position="842"/>
        <end position="1326"/>
    </location>
</feature>
<feature type="compositionally biased region" description="Low complexity" evidence="11">
    <location>
        <begin position="1276"/>
        <end position="1293"/>
    </location>
</feature>
<dbReference type="EMBL" id="KZ819190">
    <property type="protein sequence ID" value="PWZ01587.1"/>
    <property type="molecule type" value="Genomic_DNA"/>
</dbReference>
<feature type="transmembrane region" description="Helical" evidence="12">
    <location>
        <begin position="425"/>
        <end position="446"/>
    </location>
</feature>
<dbReference type="Pfam" id="PF00999">
    <property type="entry name" value="Na_H_Exchanger"/>
    <property type="match status" value="1"/>
</dbReference>
<evidence type="ECO:0000256" key="9">
    <source>
        <dbReference type="ARBA" id="ARBA00023136"/>
    </source>
</evidence>
<dbReference type="PANTHER" id="PTHR31382">
    <property type="entry name" value="NA(+)/H(+) ANTIPORTER"/>
    <property type="match status" value="1"/>
</dbReference>
<dbReference type="GO" id="GO:0030007">
    <property type="term" value="P:intracellular potassium ion homeostasis"/>
    <property type="evidence" value="ECO:0007669"/>
    <property type="project" value="TreeGrafter"/>
</dbReference>
<feature type="compositionally biased region" description="Basic and acidic residues" evidence="11">
    <location>
        <begin position="1150"/>
        <end position="1163"/>
    </location>
</feature>
<sequence>MAGSTAEEGFHPFEVTAVHIIYVGLGLFICIFSYLSLFIKERLYLGEAPIAAAFGIIVGPVAIGLFNPAGWANEDGVTPGGHTTDEITLEVMRVTIALSVFAIGVELPKKYLLRHWQSIAILLGPVMAWGWIITAAFIYALIPGLDFLNSLVVAACVSPTDPILAQAVVGGPWAEKHVPAHVRHMLMCESGCNDGAAFPFLYLALYLTQNRDNRGHAIARWFYETWAYEIILGTLLGALIGYLARKFMRFSERHKLIDRESFVAQYISLAIASMGVNVLLGSDDLLAAFACGTAFAWDGWFTKQTEDSNFSNIVDLLFNIATFIYIGALIPWHDFADATIGLSIWRLIVLTICVLLTKRLPIILALWKFIPDIKTFREAIFSGHFGPMGVGAIFIATLGRTLMPEEIPEPPETSNDVLALTIQPIVYFFVLCSILVHGFTVPFFAFGKNARKRAHTLTRTWSRNPSMRDDEPSWMSRVRRVRTGEDIVINTDDISADKMSAQQLAMIGRGAIGGYREEELRRQSSNEDSGTAAARSSNDSPDRTASFVGLLNRKTERDLEKAEGLGGEFNEKQGHESEIDDDDDSSIARRRRHRDMDGIEDWEGDEDDADPSADYLGDNCAEMRRYKEKCQARKAARIAMANQQLDLDEKQMLDEEQDIGEAPMDRDLIFGRVKAEDEDEACREDREGQAHLFHAGGGRPRADTSESRSGQTDEEKSKWPKIRDWVEGHNLVLEYQKSYSDDPEVQVIPLTDEERDRLESSDTPAHDWVRQNHDELKCFLGDDDHGGWAPTEVVHRLMENKVSHWWPSKNRKHYVSAEAPKEETQEDRDARVNLMYGAMSWAQDRRAPEEDLPLRSTRKTDASESEDSAAPSRDASVDVNPAVVRAKEYGGRAMGTEDSSVPPGGTSAQDNYAATQQRASSRRSPPSSRSSTPSSQPRVGVAGRGGVGSLGPKRGNLRKKVLCGQIGLSGRRLASQDDDEDYGDEDDHAPGSYTTPRVMISEPPSPEQQQSRAKFSLRGSPSNSFRGLGGQKPNSKEKFFPRSSSAGAGLAPSYRSSSSSSFQTSQTPILKTSAPASRRGTAHGDDDIPDGAERSQQEHSRNSSIQWLDIADGSRDQHRRSTQQAPGSPNFSRRKRTQSSGAGSSGLTSGHDKELRREARVYDPDEDYEDADDDDERHGGLGIRDGMNRIGAFFQNFTAPKGEGMGNPGPTSHPHLFPQHSSSDKDSKDLSTSPSMSRSAADRSPATSRRTMPRVNTDDLESLSLPPSATSNTQPADVASASSSNNNDDGAASTTSAISRSLPRVLLNLPDQDGPPVSPGQSGQRE</sequence>
<dbReference type="FunFam" id="1.20.1530.20:FF:000015">
    <property type="entry name" value="Na(+)/H(+) antiporter 2"/>
    <property type="match status" value="1"/>
</dbReference>
<evidence type="ECO:0000256" key="5">
    <source>
        <dbReference type="ARBA" id="ARBA00022692"/>
    </source>
</evidence>
<feature type="compositionally biased region" description="Basic and acidic residues" evidence="11">
    <location>
        <begin position="553"/>
        <end position="577"/>
    </location>
</feature>
<keyword evidence="6 12" id="KW-1133">Transmembrane helix</keyword>
<feature type="compositionally biased region" description="Basic and acidic residues" evidence="11">
    <location>
        <begin position="1082"/>
        <end position="1101"/>
    </location>
</feature>
<keyword evidence="7" id="KW-0915">Sodium</keyword>
<keyword evidence="5 12" id="KW-0812">Transmembrane</keyword>
<gene>
    <name evidence="14" type="ORF">BCV70DRAFT_187280</name>
</gene>
<keyword evidence="4" id="KW-0050">Antiport</keyword>
<organism evidence="14 15">
    <name type="scientific">Testicularia cyperi</name>
    <dbReference type="NCBI Taxonomy" id="1882483"/>
    <lineage>
        <taxon>Eukaryota</taxon>
        <taxon>Fungi</taxon>
        <taxon>Dikarya</taxon>
        <taxon>Basidiomycota</taxon>
        <taxon>Ustilaginomycotina</taxon>
        <taxon>Ustilaginomycetes</taxon>
        <taxon>Ustilaginales</taxon>
        <taxon>Anthracoideaceae</taxon>
        <taxon>Testicularia</taxon>
    </lineage>
</organism>
<feature type="compositionally biased region" description="Polar residues" evidence="11">
    <location>
        <begin position="1007"/>
        <end position="1025"/>
    </location>
</feature>
<keyword evidence="15" id="KW-1185">Reference proteome</keyword>
<evidence type="ECO:0000256" key="2">
    <source>
        <dbReference type="ARBA" id="ARBA00005248"/>
    </source>
</evidence>
<feature type="compositionally biased region" description="Low complexity" evidence="11">
    <location>
        <begin position="1139"/>
        <end position="1149"/>
    </location>
</feature>
<evidence type="ECO:0000256" key="4">
    <source>
        <dbReference type="ARBA" id="ARBA00022449"/>
    </source>
</evidence>
<feature type="region of interest" description="Disordered" evidence="11">
    <location>
        <begin position="677"/>
        <end position="721"/>
    </location>
</feature>
<dbReference type="GO" id="GO:0120029">
    <property type="term" value="P:proton export across plasma membrane"/>
    <property type="evidence" value="ECO:0007669"/>
    <property type="project" value="InterPro"/>
</dbReference>
<dbReference type="Proteomes" id="UP000246740">
    <property type="component" value="Unassembled WGS sequence"/>
</dbReference>
<feature type="compositionally biased region" description="Basic and acidic residues" evidence="11">
    <location>
        <begin position="700"/>
        <end position="721"/>
    </location>
</feature>
<comment type="similarity">
    <text evidence="2">Belongs to the fungal Na(+)/H(+) exchanger family.</text>
</comment>
<evidence type="ECO:0000313" key="15">
    <source>
        <dbReference type="Proteomes" id="UP000246740"/>
    </source>
</evidence>
<feature type="transmembrane region" description="Helical" evidence="12">
    <location>
        <begin position="91"/>
        <end position="107"/>
    </location>
</feature>
<feature type="transmembrane region" description="Helical" evidence="12">
    <location>
        <begin position="226"/>
        <end position="243"/>
    </location>
</feature>
<dbReference type="OrthoDB" id="2190219at2759"/>
<feature type="transmembrane region" description="Helical" evidence="12">
    <location>
        <begin position="313"/>
        <end position="332"/>
    </location>
</feature>
<dbReference type="InterPro" id="IPR006153">
    <property type="entry name" value="Cation/H_exchanger_TM"/>
</dbReference>
<feature type="transmembrane region" description="Helical" evidence="12">
    <location>
        <begin position="20"/>
        <end position="39"/>
    </location>
</feature>
<dbReference type="InterPro" id="IPR004712">
    <property type="entry name" value="Na+/H+_antiporter_fungi"/>
</dbReference>
<evidence type="ECO:0000256" key="1">
    <source>
        <dbReference type="ARBA" id="ARBA00004141"/>
    </source>
</evidence>
<evidence type="ECO:0000256" key="7">
    <source>
        <dbReference type="ARBA" id="ARBA00023053"/>
    </source>
</evidence>
<feature type="compositionally biased region" description="Polar residues" evidence="11">
    <location>
        <begin position="1122"/>
        <end position="1131"/>
    </location>
</feature>
<feature type="region of interest" description="Disordered" evidence="11">
    <location>
        <begin position="519"/>
        <end position="592"/>
    </location>
</feature>
<dbReference type="STRING" id="1882483.A0A317XTK2"/>
<dbReference type="GO" id="GO:0036376">
    <property type="term" value="P:sodium ion export across plasma membrane"/>
    <property type="evidence" value="ECO:0007669"/>
    <property type="project" value="InterPro"/>
</dbReference>
<dbReference type="GO" id="GO:0005886">
    <property type="term" value="C:plasma membrane"/>
    <property type="evidence" value="ECO:0007669"/>
    <property type="project" value="InterPro"/>
</dbReference>
<feature type="compositionally biased region" description="Polar residues" evidence="11">
    <location>
        <begin position="526"/>
        <end position="539"/>
    </location>
</feature>
<keyword evidence="3" id="KW-0813">Transport</keyword>
<protein>
    <recommendedName>
        <fullName evidence="13">Cation/H+ exchanger transmembrane domain-containing protein</fullName>
    </recommendedName>
</protein>
<dbReference type="GO" id="GO:0042391">
    <property type="term" value="P:regulation of membrane potential"/>
    <property type="evidence" value="ECO:0007669"/>
    <property type="project" value="InterPro"/>
</dbReference>
<keyword evidence="10" id="KW-0739">Sodium transport</keyword>
<evidence type="ECO:0000259" key="13">
    <source>
        <dbReference type="Pfam" id="PF00999"/>
    </source>
</evidence>
<feature type="compositionally biased region" description="Acidic residues" evidence="11">
    <location>
        <begin position="1164"/>
        <end position="1175"/>
    </location>
</feature>
<proteinExistence type="inferred from homology"/>
<name>A0A317XTK2_9BASI</name>
<evidence type="ECO:0000256" key="10">
    <source>
        <dbReference type="ARBA" id="ARBA00023201"/>
    </source>
</evidence>
<feature type="compositionally biased region" description="Low complexity" evidence="11">
    <location>
        <begin position="913"/>
        <end position="941"/>
    </location>
</feature>
<evidence type="ECO:0000256" key="3">
    <source>
        <dbReference type="ARBA" id="ARBA00022448"/>
    </source>
</evidence>
<evidence type="ECO:0000313" key="14">
    <source>
        <dbReference type="EMBL" id="PWZ01587.1"/>
    </source>
</evidence>